<name>A0A8H4R7P4_9HELO</name>
<comment type="caution">
    <text evidence="5">The sequence shown here is derived from an EMBL/GenBank/DDBJ whole genome shotgun (WGS) entry which is preliminary data.</text>
</comment>
<dbReference type="PANTHER" id="PTHR42718">
    <property type="entry name" value="MAJOR FACILITATOR SUPERFAMILY MULTIDRUG TRANSPORTER MFSC"/>
    <property type="match status" value="1"/>
</dbReference>
<keyword evidence="6" id="KW-1185">Reference proteome</keyword>
<dbReference type="GO" id="GO:0016020">
    <property type="term" value="C:membrane"/>
    <property type="evidence" value="ECO:0007669"/>
    <property type="project" value="UniProtKB-SubCell"/>
</dbReference>
<evidence type="ECO:0000256" key="3">
    <source>
        <dbReference type="ARBA" id="ARBA00022989"/>
    </source>
</evidence>
<comment type="subcellular location">
    <subcellularLocation>
        <location evidence="1">Membrane</location>
        <topology evidence="1">Multi-pass membrane protein</topology>
    </subcellularLocation>
</comment>
<reference evidence="5 6" key="1">
    <citation type="submission" date="2020-03" db="EMBL/GenBank/DDBJ databases">
        <title>Draft Genome Sequence of Cudoniella acicularis.</title>
        <authorList>
            <person name="Buettner E."/>
            <person name="Kellner H."/>
        </authorList>
    </citation>
    <scope>NUCLEOTIDE SEQUENCE [LARGE SCALE GENOMIC DNA]</scope>
    <source>
        <strain evidence="5 6">DSM 108380</strain>
    </source>
</reference>
<dbReference type="OrthoDB" id="2130629at2759"/>
<dbReference type="PANTHER" id="PTHR42718:SF27">
    <property type="entry name" value="TRANSPORTER, PUTATIVE-RELATED"/>
    <property type="match status" value="1"/>
</dbReference>
<proteinExistence type="predicted"/>
<dbReference type="Proteomes" id="UP000566819">
    <property type="component" value="Unassembled WGS sequence"/>
</dbReference>
<dbReference type="AlphaFoldDB" id="A0A8H4R7P4"/>
<evidence type="ECO:0000313" key="6">
    <source>
        <dbReference type="Proteomes" id="UP000566819"/>
    </source>
</evidence>
<accession>A0A8H4R7P4</accession>
<organism evidence="5 6">
    <name type="scientific">Cudoniella acicularis</name>
    <dbReference type="NCBI Taxonomy" id="354080"/>
    <lineage>
        <taxon>Eukaryota</taxon>
        <taxon>Fungi</taxon>
        <taxon>Dikarya</taxon>
        <taxon>Ascomycota</taxon>
        <taxon>Pezizomycotina</taxon>
        <taxon>Leotiomycetes</taxon>
        <taxon>Helotiales</taxon>
        <taxon>Tricladiaceae</taxon>
        <taxon>Cudoniella</taxon>
    </lineage>
</organism>
<evidence type="ECO:0000256" key="2">
    <source>
        <dbReference type="ARBA" id="ARBA00022692"/>
    </source>
</evidence>
<evidence type="ECO:0000256" key="4">
    <source>
        <dbReference type="ARBA" id="ARBA00023136"/>
    </source>
</evidence>
<sequence>MDENAPYWVAAFPAMSLIPLSADVLYTVSNLVISLSFPEDTQGLAGGVFNAIFQISKCVGLGITSIAASTVTNSKNDIKVEGKQALMSGYHASF</sequence>
<keyword evidence="3" id="KW-1133">Transmembrane helix</keyword>
<keyword evidence="2" id="KW-0812">Transmembrane</keyword>
<evidence type="ECO:0000313" key="5">
    <source>
        <dbReference type="EMBL" id="KAF4624286.1"/>
    </source>
</evidence>
<protein>
    <submittedName>
        <fullName evidence="5">Uncharacterized protein</fullName>
    </submittedName>
</protein>
<keyword evidence="4" id="KW-0472">Membrane</keyword>
<dbReference type="EMBL" id="JAAMPI010001708">
    <property type="protein sequence ID" value="KAF4624286.1"/>
    <property type="molecule type" value="Genomic_DNA"/>
</dbReference>
<evidence type="ECO:0000256" key="1">
    <source>
        <dbReference type="ARBA" id="ARBA00004141"/>
    </source>
</evidence>
<gene>
    <name evidence="5" type="ORF">G7Y89_g13888</name>
</gene>